<protein>
    <submittedName>
        <fullName evidence="1">Uncharacterized protein</fullName>
    </submittedName>
</protein>
<sequence length="52" mass="5921">MLVAEVDIIPGEPKTLFGKRKSLNKEEKMKTLTRGKKKQNKIFPTFSAKTTL</sequence>
<keyword evidence="2" id="KW-1185">Reference proteome</keyword>
<accession>A0AAV1YFH2</accession>
<proteinExistence type="predicted"/>
<comment type="caution">
    <text evidence="1">The sequence shown here is derived from an EMBL/GenBank/DDBJ whole genome shotgun (WGS) entry which is preliminary data.</text>
</comment>
<reference evidence="1 2" key="1">
    <citation type="submission" date="2024-03" db="EMBL/GenBank/DDBJ databases">
        <authorList>
            <person name="Martinez-Hernandez J."/>
        </authorList>
    </citation>
    <scope>NUCLEOTIDE SEQUENCE [LARGE SCALE GENOMIC DNA]</scope>
</reference>
<dbReference type="AlphaFoldDB" id="A0AAV1YFH2"/>
<evidence type="ECO:0000313" key="1">
    <source>
        <dbReference type="EMBL" id="CAL0332767.1"/>
    </source>
</evidence>
<name>A0AAV1YFH2_LUPLU</name>
<dbReference type="EMBL" id="CAXHTB010000024">
    <property type="protein sequence ID" value="CAL0332767.1"/>
    <property type="molecule type" value="Genomic_DNA"/>
</dbReference>
<gene>
    <name evidence="1" type="ORF">LLUT_LOCUS33827</name>
</gene>
<evidence type="ECO:0000313" key="2">
    <source>
        <dbReference type="Proteomes" id="UP001497480"/>
    </source>
</evidence>
<organism evidence="1 2">
    <name type="scientific">Lupinus luteus</name>
    <name type="common">European yellow lupine</name>
    <dbReference type="NCBI Taxonomy" id="3873"/>
    <lineage>
        <taxon>Eukaryota</taxon>
        <taxon>Viridiplantae</taxon>
        <taxon>Streptophyta</taxon>
        <taxon>Embryophyta</taxon>
        <taxon>Tracheophyta</taxon>
        <taxon>Spermatophyta</taxon>
        <taxon>Magnoliopsida</taxon>
        <taxon>eudicotyledons</taxon>
        <taxon>Gunneridae</taxon>
        <taxon>Pentapetalae</taxon>
        <taxon>rosids</taxon>
        <taxon>fabids</taxon>
        <taxon>Fabales</taxon>
        <taxon>Fabaceae</taxon>
        <taxon>Papilionoideae</taxon>
        <taxon>50 kb inversion clade</taxon>
        <taxon>genistoids sensu lato</taxon>
        <taxon>core genistoids</taxon>
        <taxon>Genisteae</taxon>
        <taxon>Lupinus</taxon>
    </lineage>
</organism>
<dbReference type="Proteomes" id="UP001497480">
    <property type="component" value="Unassembled WGS sequence"/>
</dbReference>